<sequence length="210" mass="22514">MRIAELSRLSGVPAPTIKYYVRESLLAPGERTGRNQARYDEQHVTRLRLIRALLEVGGLSVAAARDVVAALDSPQSGSRKVLGAARQTVPAARTGPAHPEEPGQREALTEIRALVARQGWQVEEHAPALAAAARVLGALRRLGQDDFADQLDTYARAADAVAATDLEIVRKRPDADARAEAVVLGNILGDALLAALRRLAQAHRSAELCD</sequence>
<gene>
    <name evidence="3" type="ORF">AN217_06930</name>
</gene>
<reference evidence="3 4" key="1">
    <citation type="journal article" date="2016" name="Front. Microbiol.">
        <title>Comparative Genomics Analysis of Streptomyces Species Reveals Their Adaptation to the Marine Environment and Their Diversity at the Genomic Level.</title>
        <authorList>
            <person name="Tian X."/>
            <person name="Zhang Z."/>
            <person name="Yang T."/>
            <person name="Chen M."/>
            <person name="Li J."/>
            <person name="Chen F."/>
            <person name="Yang J."/>
            <person name="Li W."/>
            <person name="Zhang B."/>
            <person name="Zhang Z."/>
            <person name="Wu J."/>
            <person name="Zhang C."/>
            <person name="Long L."/>
            <person name="Xiao J."/>
        </authorList>
    </citation>
    <scope>NUCLEOTIDE SEQUENCE [LARGE SCALE GENOMIC DNA]</scope>
    <source>
        <strain evidence="3 4">SCSIO M10379</strain>
    </source>
</reference>
<evidence type="ECO:0000256" key="1">
    <source>
        <dbReference type="ARBA" id="ARBA00023125"/>
    </source>
</evidence>
<dbReference type="Gene3D" id="1.10.1660.10">
    <property type="match status" value="1"/>
</dbReference>
<dbReference type="PATRIC" id="fig|943816.4.peg.757"/>
<dbReference type="PRINTS" id="PR00040">
    <property type="entry name" value="HTHMERR"/>
</dbReference>
<evidence type="ECO:0000259" key="2">
    <source>
        <dbReference type="PROSITE" id="PS50937"/>
    </source>
</evidence>
<dbReference type="PROSITE" id="PS50937">
    <property type="entry name" value="HTH_MERR_2"/>
    <property type="match status" value="1"/>
</dbReference>
<dbReference type="Pfam" id="PF13411">
    <property type="entry name" value="MerR_1"/>
    <property type="match status" value="1"/>
</dbReference>
<keyword evidence="1" id="KW-0238">DNA-binding</keyword>
<dbReference type="Proteomes" id="UP000175829">
    <property type="component" value="Unassembled WGS sequence"/>
</dbReference>
<dbReference type="PANTHER" id="PTHR30204">
    <property type="entry name" value="REDOX-CYCLING DRUG-SENSING TRANSCRIPTIONAL ACTIVATOR SOXR"/>
    <property type="match status" value="1"/>
</dbReference>
<proteinExistence type="predicted"/>
<dbReference type="PANTHER" id="PTHR30204:SF98">
    <property type="entry name" value="HTH-TYPE TRANSCRIPTIONAL REGULATOR ADHR"/>
    <property type="match status" value="1"/>
</dbReference>
<dbReference type="SUPFAM" id="SSF46955">
    <property type="entry name" value="Putative DNA-binding domain"/>
    <property type="match status" value="1"/>
</dbReference>
<comment type="caution">
    <text evidence="3">The sequence shown here is derived from an EMBL/GenBank/DDBJ whole genome shotgun (WGS) entry which is preliminary data.</text>
</comment>
<name>A0A1E7K153_9ACTN</name>
<dbReference type="SMART" id="SM00422">
    <property type="entry name" value="HTH_MERR"/>
    <property type="match status" value="1"/>
</dbReference>
<organism evidence="3 4">
    <name type="scientific">Streptomyces qinglanensis</name>
    <dbReference type="NCBI Taxonomy" id="943816"/>
    <lineage>
        <taxon>Bacteria</taxon>
        <taxon>Bacillati</taxon>
        <taxon>Actinomycetota</taxon>
        <taxon>Actinomycetes</taxon>
        <taxon>Kitasatosporales</taxon>
        <taxon>Streptomycetaceae</taxon>
        <taxon>Streptomyces</taxon>
    </lineage>
</organism>
<protein>
    <submittedName>
        <fullName evidence="3">MerR family transcriptional regulator</fullName>
    </submittedName>
</protein>
<feature type="domain" description="HTH merR-type" evidence="2">
    <location>
        <begin position="1"/>
        <end position="70"/>
    </location>
</feature>
<accession>A0A1E7K153</accession>
<evidence type="ECO:0000313" key="3">
    <source>
        <dbReference type="EMBL" id="OEU97642.1"/>
    </source>
</evidence>
<dbReference type="InterPro" id="IPR000551">
    <property type="entry name" value="MerR-type_HTH_dom"/>
</dbReference>
<dbReference type="GO" id="GO:0003677">
    <property type="term" value="F:DNA binding"/>
    <property type="evidence" value="ECO:0007669"/>
    <property type="project" value="UniProtKB-KW"/>
</dbReference>
<dbReference type="InterPro" id="IPR009061">
    <property type="entry name" value="DNA-bd_dom_put_sf"/>
</dbReference>
<dbReference type="GO" id="GO:0003700">
    <property type="term" value="F:DNA-binding transcription factor activity"/>
    <property type="evidence" value="ECO:0007669"/>
    <property type="project" value="InterPro"/>
</dbReference>
<evidence type="ECO:0000313" key="4">
    <source>
        <dbReference type="Proteomes" id="UP000175829"/>
    </source>
</evidence>
<dbReference type="EMBL" id="LJGV01000022">
    <property type="protein sequence ID" value="OEU97642.1"/>
    <property type="molecule type" value="Genomic_DNA"/>
</dbReference>
<dbReference type="AlphaFoldDB" id="A0A1E7K153"/>
<dbReference type="InterPro" id="IPR047057">
    <property type="entry name" value="MerR_fam"/>
</dbReference>